<feature type="region of interest" description="Disordered" evidence="1">
    <location>
        <begin position="216"/>
        <end position="238"/>
    </location>
</feature>
<dbReference type="EMBL" id="LCDF01000041">
    <property type="protein sequence ID" value="KKS45747.1"/>
    <property type="molecule type" value="Genomic_DNA"/>
</dbReference>
<name>A0A0G0ZAJ1_9BACT</name>
<sequence length="252" mass="28011">MANKPFKGKGGPKPPRKQFLSISGLEIGDVKPVGVGEFEVNINLMIVVGKFPAHGAQYQWLVDGKPFGNVNTLSVSGRADGTLRLSGKKSICVSMHIEWTDNKGDRQTYRPTVKDIPLPEQLRKLELVGVVPRENDELEVVLRRVGKDGKGEKGYIGAWYWRKEDDKREWALGKWEVKESDGHVVLALSMFEAPSVVEFFIQEDSVIKSPKVLIPAKSPPTAPPQIPPPPKPKKTAAESYANGREFVRKIFS</sequence>
<dbReference type="AlphaFoldDB" id="A0A0G0ZAJ1"/>
<evidence type="ECO:0000256" key="1">
    <source>
        <dbReference type="SAM" id="MobiDB-lite"/>
    </source>
</evidence>
<feature type="compositionally biased region" description="Pro residues" evidence="1">
    <location>
        <begin position="217"/>
        <end position="230"/>
    </location>
</feature>
<gene>
    <name evidence="2" type="ORF">UV11_C0041G0007</name>
</gene>
<organism evidence="2 3">
    <name type="scientific">Candidatus Giovannonibacteria bacterium GW2011_GWF2_42_19</name>
    <dbReference type="NCBI Taxonomy" id="1618659"/>
    <lineage>
        <taxon>Bacteria</taxon>
        <taxon>Candidatus Giovannoniibacteriota</taxon>
    </lineage>
</organism>
<evidence type="ECO:0000313" key="2">
    <source>
        <dbReference type="EMBL" id="KKS45747.1"/>
    </source>
</evidence>
<protein>
    <submittedName>
        <fullName evidence="2">Uncharacterized protein</fullName>
    </submittedName>
</protein>
<dbReference type="Proteomes" id="UP000034036">
    <property type="component" value="Unassembled WGS sequence"/>
</dbReference>
<proteinExistence type="predicted"/>
<evidence type="ECO:0000313" key="3">
    <source>
        <dbReference type="Proteomes" id="UP000034036"/>
    </source>
</evidence>
<comment type="caution">
    <text evidence="2">The sequence shown here is derived from an EMBL/GenBank/DDBJ whole genome shotgun (WGS) entry which is preliminary data.</text>
</comment>
<reference evidence="2 3" key="1">
    <citation type="journal article" date="2015" name="Nature">
        <title>rRNA introns, odd ribosomes, and small enigmatic genomes across a large radiation of phyla.</title>
        <authorList>
            <person name="Brown C.T."/>
            <person name="Hug L.A."/>
            <person name="Thomas B.C."/>
            <person name="Sharon I."/>
            <person name="Castelle C.J."/>
            <person name="Singh A."/>
            <person name="Wilkins M.J."/>
            <person name="Williams K.H."/>
            <person name="Banfield J.F."/>
        </authorList>
    </citation>
    <scope>NUCLEOTIDE SEQUENCE [LARGE SCALE GENOMIC DNA]</scope>
</reference>
<dbReference type="STRING" id="1618659.UV11_C0041G0007"/>
<accession>A0A0G0ZAJ1</accession>